<dbReference type="GO" id="GO:0005506">
    <property type="term" value="F:iron ion binding"/>
    <property type="evidence" value="ECO:0007669"/>
    <property type="project" value="InterPro"/>
</dbReference>
<dbReference type="FunCoup" id="A0A7R8YWU3">
    <property type="interactions" value="14"/>
</dbReference>
<dbReference type="GO" id="GO:0004497">
    <property type="term" value="F:monooxygenase activity"/>
    <property type="evidence" value="ECO:0007669"/>
    <property type="project" value="UniProtKB-KW"/>
</dbReference>
<evidence type="ECO:0000256" key="7">
    <source>
        <dbReference type="ARBA" id="ARBA00023033"/>
    </source>
</evidence>
<evidence type="ECO:0000256" key="5">
    <source>
        <dbReference type="ARBA" id="ARBA00023002"/>
    </source>
</evidence>
<dbReference type="Gene3D" id="1.10.630.10">
    <property type="entry name" value="Cytochrome P450"/>
    <property type="match status" value="1"/>
</dbReference>
<dbReference type="InterPro" id="IPR036396">
    <property type="entry name" value="Cyt_P450_sf"/>
</dbReference>
<evidence type="ECO:0000256" key="1">
    <source>
        <dbReference type="ARBA" id="ARBA00001971"/>
    </source>
</evidence>
<accession>A0A7R8YWU3</accession>
<protein>
    <recommendedName>
        <fullName evidence="12">Cytochrome P450</fullName>
    </recommendedName>
</protein>
<keyword evidence="6 8" id="KW-0408">Iron</keyword>
<dbReference type="SMR" id="A0A7R8YWU3"/>
<evidence type="ECO:0000256" key="3">
    <source>
        <dbReference type="ARBA" id="ARBA00022617"/>
    </source>
</evidence>
<dbReference type="PRINTS" id="PR00385">
    <property type="entry name" value="P450"/>
</dbReference>
<name>A0A7R8YWU3_HERIL</name>
<proteinExistence type="inferred from homology"/>
<dbReference type="CDD" id="cd20628">
    <property type="entry name" value="CYP4"/>
    <property type="match status" value="1"/>
</dbReference>
<evidence type="ECO:0000256" key="2">
    <source>
        <dbReference type="ARBA" id="ARBA00010617"/>
    </source>
</evidence>
<evidence type="ECO:0000256" key="9">
    <source>
        <dbReference type="RuleBase" id="RU000461"/>
    </source>
</evidence>
<dbReference type="InterPro" id="IPR050196">
    <property type="entry name" value="Cytochrome_P450_Monoox"/>
</dbReference>
<evidence type="ECO:0008006" key="12">
    <source>
        <dbReference type="Google" id="ProtNLM"/>
    </source>
</evidence>
<dbReference type="PANTHER" id="PTHR24291">
    <property type="entry name" value="CYTOCHROME P450 FAMILY 4"/>
    <property type="match status" value="1"/>
</dbReference>
<dbReference type="InterPro" id="IPR001128">
    <property type="entry name" value="Cyt_P450"/>
</dbReference>
<dbReference type="GO" id="GO:0016705">
    <property type="term" value="F:oxidoreductase activity, acting on paired donors, with incorporation or reduction of molecular oxygen"/>
    <property type="evidence" value="ECO:0007669"/>
    <property type="project" value="InterPro"/>
</dbReference>
<evidence type="ECO:0000313" key="10">
    <source>
        <dbReference type="EMBL" id="CAD7087166.1"/>
    </source>
</evidence>
<comment type="similarity">
    <text evidence="2 9">Belongs to the cytochrome P450 family.</text>
</comment>
<dbReference type="InParanoid" id="A0A7R8YWU3"/>
<evidence type="ECO:0000313" key="11">
    <source>
        <dbReference type="Proteomes" id="UP000594454"/>
    </source>
</evidence>
<evidence type="ECO:0000256" key="6">
    <source>
        <dbReference type="ARBA" id="ARBA00023004"/>
    </source>
</evidence>
<dbReference type="InterPro" id="IPR002401">
    <property type="entry name" value="Cyt_P450_E_grp-I"/>
</dbReference>
<dbReference type="AlphaFoldDB" id="A0A7R8YWU3"/>
<dbReference type="OMA" id="ALHRNDE"/>
<dbReference type="SUPFAM" id="SSF48264">
    <property type="entry name" value="Cytochrome P450"/>
    <property type="match status" value="1"/>
</dbReference>
<dbReference type="EMBL" id="LR899012">
    <property type="protein sequence ID" value="CAD7087166.1"/>
    <property type="molecule type" value="Genomic_DNA"/>
</dbReference>
<reference evidence="10 11" key="1">
    <citation type="submission" date="2020-11" db="EMBL/GenBank/DDBJ databases">
        <authorList>
            <person name="Wallbank WR R."/>
            <person name="Pardo Diaz C."/>
            <person name="Kozak K."/>
            <person name="Martin S."/>
            <person name="Jiggins C."/>
            <person name="Moest M."/>
            <person name="Warren A I."/>
            <person name="Generalovic N T."/>
            <person name="Byers J.R.P. K."/>
            <person name="Montejo-Kovacevich G."/>
            <person name="Yen C E."/>
        </authorList>
    </citation>
    <scope>NUCLEOTIDE SEQUENCE [LARGE SCALE GENOMIC DNA]</scope>
</reference>
<keyword evidence="3 8" id="KW-0349">Heme</keyword>
<dbReference type="Pfam" id="PF00067">
    <property type="entry name" value="p450"/>
    <property type="match status" value="1"/>
</dbReference>
<dbReference type="GO" id="GO:0020037">
    <property type="term" value="F:heme binding"/>
    <property type="evidence" value="ECO:0007669"/>
    <property type="project" value="InterPro"/>
</dbReference>
<evidence type="ECO:0000256" key="8">
    <source>
        <dbReference type="PIRSR" id="PIRSR602401-1"/>
    </source>
</evidence>
<dbReference type="PANTHER" id="PTHR24291:SF187">
    <property type="entry name" value="CYTOCHROME P450 4AE1-RELATED"/>
    <property type="match status" value="1"/>
</dbReference>
<dbReference type="PROSITE" id="PS00086">
    <property type="entry name" value="CYTOCHROME_P450"/>
    <property type="match status" value="1"/>
</dbReference>
<evidence type="ECO:0000256" key="4">
    <source>
        <dbReference type="ARBA" id="ARBA00022723"/>
    </source>
</evidence>
<keyword evidence="11" id="KW-1185">Reference proteome</keyword>
<keyword evidence="5 9" id="KW-0560">Oxidoreductase</keyword>
<organism evidence="10 11">
    <name type="scientific">Hermetia illucens</name>
    <name type="common">Black soldier fly</name>
    <dbReference type="NCBI Taxonomy" id="343691"/>
    <lineage>
        <taxon>Eukaryota</taxon>
        <taxon>Metazoa</taxon>
        <taxon>Ecdysozoa</taxon>
        <taxon>Arthropoda</taxon>
        <taxon>Hexapoda</taxon>
        <taxon>Insecta</taxon>
        <taxon>Pterygota</taxon>
        <taxon>Neoptera</taxon>
        <taxon>Endopterygota</taxon>
        <taxon>Diptera</taxon>
        <taxon>Brachycera</taxon>
        <taxon>Stratiomyomorpha</taxon>
        <taxon>Stratiomyidae</taxon>
        <taxon>Hermetiinae</taxon>
        <taxon>Hermetia</taxon>
    </lineage>
</organism>
<comment type="cofactor">
    <cofactor evidence="1 8">
        <name>heme</name>
        <dbReference type="ChEBI" id="CHEBI:30413"/>
    </cofactor>
</comment>
<dbReference type="Proteomes" id="UP000594454">
    <property type="component" value="Chromosome 4"/>
</dbReference>
<gene>
    <name evidence="10" type="ORF">HERILL_LOCUS9888</name>
</gene>
<sequence length="502" mass="57845">MYFTFLIFITILLVLDFLVKRRRYGLTSNYRGPKIYPIFGTTEILKRREVEDYLETFRGFSVKYGPIYRMWMAHELVIFVEDPAILETLLSSPKYAHKHSLYGMIKFWLRDGLLLSTGQKWQSRRKITTAAFHFKILEGFVDIFDHNSHILAKKFEKHLDGNAFDVYWDLSLAALDIICETAMGTRINAQTSADSEYVRAIEELTNIITKRVVNVWYWNDTIMGILAPKMKERQDHLVKILHGFSEGVILERRKALLKDQKERDTASITEDGITTKRKVALLDVLLQSTIDGKQLTNADIREEVDTFMFGGQDTCASAVSFALYCLSRHPEVQSRAFQEICEVIGTDKNKPVTYKDLQNLKYMECVIKETLRMYPSGPIIGRRTLEDSKIGEYSIPANTNIILPIYFTFRNPTSFPEPDKFNPDRFMEDSAGKINPYAFIPFSAGPRQCVGQKFAMLEMKSLLSTMLRYYELLPMGPDPIPVINIVLRSSNGVHIGIRERKL</sequence>
<dbReference type="OrthoDB" id="1470350at2759"/>
<dbReference type="InterPro" id="IPR017972">
    <property type="entry name" value="Cyt_P450_CS"/>
</dbReference>
<keyword evidence="4 8" id="KW-0479">Metal-binding</keyword>
<keyword evidence="7 9" id="KW-0503">Monooxygenase</keyword>
<dbReference type="PRINTS" id="PR00463">
    <property type="entry name" value="EP450I"/>
</dbReference>
<feature type="binding site" description="axial binding residue" evidence="8">
    <location>
        <position position="449"/>
    </location>
    <ligand>
        <name>heme</name>
        <dbReference type="ChEBI" id="CHEBI:30413"/>
    </ligand>
    <ligandPart>
        <name>Fe</name>
        <dbReference type="ChEBI" id="CHEBI:18248"/>
    </ligandPart>
</feature>